<gene>
    <name evidence="1" type="ORF">MIND_00199800</name>
</gene>
<protein>
    <recommendedName>
        <fullName evidence="3">F-box domain-containing protein</fullName>
    </recommendedName>
</protein>
<proteinExistence type="predicted"/>
<evidence type="ECO:0000313" key="2">
    <source>
        <dbReference type="Proteomes" id="UP000636479"/>
    </source>
</evidence>
<evidence type="ECO:0008006" key="3">
    <source>
        <dbReference type="Google" id="ProtNLM"/>
    </source>
</evidence>
<dbReference type="AlphaFoldDB" id="A0A8H6T6D0"/>
<dbReference type="RefSeq" id="XP_037223996.1">
    <property type="nucleotide sequence ID" value="XM_037358901.1"/>
</dbReference>
<accession>A0A8H6T6D0</accession>
<dbReference type="GeneID" id="59341417"/>
<dbReference type="EMBL" id="JACAZF010000002">
    <property type="protein sequence ID" value="KAF7311888.1"/>
    <property type="molecule type" value="Genomic_DNA"/>
</dbReference>
<keyword evidence="2" id="KW-1185">Reference proteome</keyword>
<name>A0A8H6T6D0_9AGAR</name>
<organism evidence="1 2">
    <name type="scientific">Mycena indigotica</name>
    <dbReference type="NCBI Taxonomy" id="2126181"/>
    <lineage>
        <taxon>Eukaryota</taxon>
        <taxon>Fungi</taxon>
        <taxon>Dikarya</taxon>
        <taxon>Basidiomycota</taxon>
        <taxon>Agaricomycotina</taxon>
        <taxon>Agaricomycetes</taxon>
        <taxon>Agaricomycetidae</taxon>
        <taxon>Agaricales</taxon>
        <taxon>Marasmiineae</taxon>
        <taxon>Mycenaceae</taxon>
        <taxon>Mycena</taxon>
    </lineage>
</organism>
<comment type="caution">
    <text evidence="1">The sequence shown here is derived from an EMBL/GenBank/DDBJ whole genome shotgun (WGS) entry which is preliminary data.</text>
</comment>
<sequence>MALATFVDLPTEIVETIAAHAASDFTPADTCAARLACRALYVNLDAAFYAVFALNAALLDGPRALWNVDTLVERAAKWVKHATTVRVWRSAGASSRQKKKGRTGEWYDGTEETMAAVMQLLNMLSRVETVQWEINAADPAWLQDALRWHVNCHWQNTLTTLDIRFHSFPLNQPLPDLSYVTNLHTLRFRGSALGRQPVGPARVLPGSSTEVARLLAGLLQQNPHLTVLEVRLEPETAVHGVGAEDFSPELWRGINDDVLCRLTELHSNVPAWLLGKWGPGLQPLALRVLVLRETRPWDTDVFLFNLLPGLPYTLVDLEVSSVYESRWSVGRNWDDMAVLENWKMAALERLTVSVNAANVLPGNHGNMDVIPLLLRIAADAKSFRSLRTLAIRCSYPKDMRYSTCGPQRAEHAAGMRSAIRHSLEEFGASAVDCLPEIWEWDVYSENVVVELLRGEGESASGAEDAHRDVWYLLPRHFERI</sequence>
<dbReference type="Proteomes" id="UP000636479">
    <property type="component" value="Unassembled WGS sequence"/>
</dbReference>
<evidence type="ECO:0000313" key="1">
    <source>
        <dbReference type="EMBL" id="KAF7311888.1"/>
    </source>
</evidence>
<reference evidence="1" key="1">
    <citation type="submission" date="2020-05" db="EMBL/GenBank/DDBJ databases">
        <title>Mycena genomes resolve the evolution of fungal bioluminescence.</title>
        <authorList>
            <person name="Tsai I.J."/>
        </authorList>
    </citation>
    <scope>NUCLEOTIDE SEQUENCE</scope>
    <source>
        <strain evidence="1">171206Taipei</strain>
    </source>
</reference>